<evidence type="ECO:0000313" key="2">
    <source>
        <dbReference type="Proteomes" id="UP000075243"/>
    </source>
</evidence>
<dbReference type="Proteomes" id="UP000075243">
    <property type="component" value="Unassembled WGS sequence"/>
</dbReference>
<evidence type="ECO:0008006" key="3">
    <source>
        <dbReference type="Google" id="ProtNLM"/>
    </source>
</evidence>
<proteinExistence type="predicted"/>
<organism evidence="1 2">
    <name type="scientific">Cajanus cajan</name>
    <name type="common">Pigeon pea</name>
    <name type="synonym">Cajanus indicus</name>
    <dbReference type="NCBI Taxonomy" id="3821"/>
    <lineage>
        <taxon>Eukaryota</taxon>
        <taxon>Viridiplantae</taxon>
        <taxon>Streptophyta</taxon>
        <taxon>Embryophyta</taxon>
        <taxon>Tracheophyta</taxon>
        <taxon>Spermatophyta</taxon>
        <taxon>Magnoliopsida</taxon>
        <taxon>eudicotyledons</taxon>
        <taxon>Gunneridae</taxon>
        <taxon>Pentapetalae</taxon>
        <taxon>rosids</taxon>
        <taxon>fabids</taxon>
        <taxon>Fabales</taxon>
        <taxon>Fabaceae</taxon>
        <taxon>Papilionoideae</taxon>
        <taxon>50 kb inversion clade</taxon>
        <taxon>NPAAA clade</taxon>
        <taxon>indigoferoid/millettioid clade</taxon>
        <taxon>Phaseoleae</taxon>
        <taxon>Cajanus</taxon>
    </lineage>
</organism>
<keyword evidence="2" id="KW-1185">Reference proteome</keyword>
<dbReference type="AlphaFoldDB" id="A0A151RA73"/>
<dbReference type="EMBL" id="KQ483907">
    <property type="protein sequence ID" value="KYP39452.1"/>
    <property type="molecule type" value="Genomic_DNA"/>
</dbReference>
<dbReference type="Gramene" id="C.cajan_36379.t">
    <property type="protein sequence ID" value="C.cajan_36379.t.cds1"/>
    <property type="gene ID" value="C.cajan_36379"/>
</dbReference>
<protein>
    <recommendedName>
        <fullName evidence="3">RNase H type-1 domain-containing protein</fullName>
    </recommendedName>
</protein>
<name>A0A151RA73_CAJCA</name>
<gene>
    <name evidence="1" type="ORF">KK1_039231</name>
</gene>
<evidence type="ECO:0000313" key="1">
    <source>
        <dbReference type="EMBL" id="KYP39452.1"/>
    </source>
</evidence>
<accession>A0A151RA73</accession>
<sequence>MLFNGELWTISTVRRKVILSTVENSVYNAKRLLWAEQALWRPPEHPWVKLNTDGSWLSGTSAMGMGGAIRD</sequence>
<reference evidence="1" key="1">
    <citation type="journal article" date="2012" name="Nat. Biotechnol.">
        <title>Draft genome sequence of pigeonpea (Cajanus cajan), an orphan legume crop of resource-poor farmers.</title>
        <authorList>
            <person name="Varshney R.K."/>
            <person name="Chen W."/>
            <person name="Li Y."/>
            <person name="Bharti A.K."/>
            <person name="Saxena R.K."/>
            <person name="Schlueter J.A."/>
            <person name="Donoghue M.T."/>
            <person name="Azam S."/>
            <person name="Fan G."/>
            <person name="Whaley A.M."/>
            <person name="Farmer A.D."/>
            <person name="Sheridan J."/>
            <person name="Iwata A."/>
            <person name="Tuteja R."/>
            <person name="Penmetsa R.V."/>
            <person name="Wu W."/>
            <person name="Upadhyaya H.D."/>
            <person name="Yang S.P."/>
            <person name="Shah T."/>
            <person name="Saxena K.B."/>
            <person name="Michael T."/>
            <person name="McCombie W.R."/>
            <person name="Yang B."/>
            <person name="Zhang G."/>
            <person name="Yang H."/>
            <person name="Wang J."/>
            <person name="Spillane C."/>
            <person name="Cook D.R."/>
            <person name="May G.D."/>
            <person name="Xu X."/>
            <person name="Jackson S.A."/>
        </authorList>
    </citation>
    <scope>NUCLEOTIDE SEQUENCE [LARGE SCALE GENOMIC DNA]</scope>
</reference>